<dbReference type="AlphaFoldDB" id="M2M370"/>
<feature type="region of interest" description="Disordered" evidence="1">
    <location>
        <begin position="1"/>
        <end position="20"/>
    </location>
</feature>
<proteinExistence type="predicted"/>
<dbReference type="HOGENOM" id="CLU_2385806_0_0_1"/>
<evidence type="ECO:0000313" key="3">
    <source>
        <dbReference type="Proteomes" id="UP000011761"/>
    </source>
</evidence>
<dbReference type="KEGG" id="bcom:BAUCODRAFT_332829"/>
<reference evidence="2 3" key="1">
    <citation type="journal article" date="2012" name="PLoS Pathog.">
        <title>Diverse lifestyles and strategies of plant pathogenesis encoded in the genomes of eighteen Dothideomycetes fungi.</title>
        <authorList>
            <person name="Ohm R.A."/>
            <person name="Feau N."/>
            <person name="Henrissat B."/>
            <person name="Schoch C.L."/>
            <person name="Horwitz B.A."/>
            <person name="Barry K.W."/>
            <person name="Condon B.J."/>
            <person name="Copeland A.C."/>
            <person name="Dhillon B."/>
            <person name="Glaser F."/>
            <person name="Hesse C.N."/>
            <person name="Kosti I."/>
            <person name="LaButti K."/>
            <person name="Lindquist E.A."/>
            <person name="Lucas S."/>
            <person name="Salamov A.A."/>
            <person name="Bradshaw R.E."/>
            <person name="Ciuffetti L."/>
            <person name="Hamelin R.C."/>
            <person name="Kema G.H.J."/>
            <person name="Lawrence C."/>
            <person name="Scott J.A."/>
            <person name="Spatafora J.W."/>
            <person name="Turgeon B.G."/>
            <person name="de Wit P.J.G.M."/>
            <person name="Zhong S."/>
            <person name="Goodwin S.B."/>
            <person name="Grigoriev I.V."/>
        </authorList>
    </citation>
    <scope>NUCLEOTIDE SEQUENCE [LARGE SCALE GENOMIC DNA]</scope>
    <source>
        <strain evidence="2 3">UAMH 10762</strain>
    </source>
</reference>
<evidence type="ECO:0000313" key="2">
    <source>
        <dbReference type="EMBL" id="EMC90986.1"/>
    </source>
</evidence>
<accession>M2M370</accession>
<organism evidence="2 3">
    <name type="scientific">Baudoinia panamericana (strain UAMH 10762)</name>
    <name type="common">Angels' share fungus</name>
    <name type="synonym">Baudoinia compniacensis (strain UAMH 10762)</name>
    <dbReference type="NCBI Taxonomy" id="717646"/>
    <lineage>
        <taxon>Eukaryota</taxon>
        <taxon>Fungi</taxon>
        <taxon>Dikarya</taxon>
        <taxon>Ascomycota</taxon>
        <taxon>Pezizomycotina</taxon>
        <taxon>Dothideomycetes</taxon>
        <taxon>Dothideomycetidae</taxon>
        <taxon>Mycosphaerellales</taxon>
        <taxon>Teratosphaeriaceae</taxon>
        <taxon>Baudoinia</taxon>
    </lineage>
</organism>
<evidence type="ECO:0000256" key="1">
    <source>
        <dbReference type="SAM" id="MobiDB-lite"/>
    </source>
</evidence>
<sequence>MFHVLNPTSPDSSTAPPCHAFANPNRIPPCAIQNDVASLLAPLPSTLPQTLKGSWLAPPSPLVDRLSGYRSQSGHLSKAVEHAAQRVQKAHKLL</sequence>
<gene>
    <name evidence="2" type="ORF">BAUCODRAFT_332829</name>
</gene>
<dbReference type="Proteomes" id="UP000011761">
    <property type="component" value="Unassembled WGS sequence"/>
</dbReference>
<keyword evidence="3" id="KW-1185">Reference proteome</keyword>
<name>M2M370_BAUPA</name>
<feature type="compositionally biased region" description="Polar residues" evidence="1">
    <location>
        <begin position="1"/>
        <end position="15"/>
    </location>
</feature>
<dbReference type="RefSeq" id="XP_007681907.1">
    <property type="nucleotide sequence ID" value="XM_007683717.1"/>
</dbReference>
<dbReference type="GeneID" id="19112053"/>
<protein>
    <submittedName>
        <fullName evidence="2">Uncharacterized protein</fullName>
    </submittedName>
</protein>
<dbReference type="EMBL" id="KB445565">
    <property type="protein sequence ID" value="EMC90986.1"/>
    <property type="molecule type" value="Genomic_DNA"/>
</dbReference>